<dbReference type="SUPFAM" id="SSF53098">
    <property type="entry name" value="Ribonuclease H-like"/>
    <property type="match status" value="1"/>
</dbReference>
<dbReference type="InterPro" id="IPR036397">
    <property type="entry name" value="RNaseH_sf"/>
</dbReference>
<dbReference type="Gene3D" id="3.30.420.10">
    <property type="entry name" value="Ribonuclease H-like superfamily/Ribonuclease H"/>
    <property type="match status" value="1"/>
</dbReference>
<proteinExistence type="predicted"/>
<protein>
    <recommendedName>
        <fullName evidence="3">Piwi domain-containing protein</fullName>
    </recommendedName>
</protein>
<dbReference type="KEGG" id="rpod:E0E05_03685"/>
<sequence length="496" mass="56602">MKIDVLHEPRIEFSNAKTDIDPRRGLPRNGPSDNRGLRRVRLGFVGLADDVQATVGWFSKLEQFIPAKESNSARFRNWPGLKKALNAEFLMEERHQRHINASKYELFFKEAQRGQKFGELVELFEDEISGLYGDEAPDCIIVCIRPELGDLRVINPGLTPEERHALEMLRAEEESDQLALFQPSPDELEAASALYTMADDLLFRTFYRALKARIMSDSQAVPIQVIRRDTIDRPDDKGHSHATRAWNAAVSIYYKAKGIPWRPADLPKNVCFVGVSFHHMKKRGGHLVYASVAQAYSTDIEPYAIKGANIDHSQKWDRQPYLNEAQARDLMEQILEEYEKRAGVSPDRVVIHKTTHYQPEEEAGFMQGAKGRVANCDLIWLRSTSFRIVRKGTEEPWRGTLCSVDGHNYLFTSGYIPWWNEFPGMHIPAPLEIGSMNHTDIAARSREILALTKMNWNSSDGITRLPITLLFARRVGELMCELSDNATPNPSFRFYV</sequence>
<dbReference type="AlphaFoldDB" id="A0A4V1A3N9"/>
<gene>
    <name evidence="1" type="ORF">E0E05_03685</name>
</gene>
<evidence type="ECO:0000313" key="2">
    <source>
        <dbReference type="Proteomes" id="UP000293719"/>
    </source>
</evidence>
<dbReference type="InterPro" id="IPR012337">
    <property type="entry name" value="RNaseH-like_sf"/>
</dbReference>
<name>A0A4V1A3N9_9HYPH</name>
<evidence type="ECO:0000313" key="1">
    <source>
        <dbReference type="EMBL" id="QBK29778.1"/>
    </source>
</evidence>
<dbReference type="GO" id="GO:0003676">
    <property type="term" value="F:nucleic acid binding"/>
    <property type="evidence" value="ECO:0007669"/>
    <property type="project" value="InterPro"/>
</dbReference>
<evidence type="ECO:0008006" key="3">
    <source>
        <dbReference type="Google" id="ProtNLM"/>
    </source>
</evidence>
<reference evidence="1 2" key="1">
    <citation type="journal article" date="2017" name="Int. J. Syst. Evol. Microbiol.">
        <title>Roseitalea porphyridii gen. nov., sp. nov., isolated from a red alga, and reclassification of Hoeflea suaedae Chung et al. 2013 as Pseudohoeflea suaedae gen. nov., comb. nov.</title>
        <authorList>
            <person name="Hyeon J.W."/>
            <person name="Jeong S.E."/>
            <person name="Baek K."/>
            <person name="Jeon C.O."/>
        </authorList>
    </citation>
    <scope>NUCLEOTIDE SEQUENCE [LARGE SCALE GENOMIC DNA]</scope>
    <source>
        <strain evidence="1 2">MA7-20</strain>
    </source>
</reference>
<keyword evidence="2" id="KW-1185">Reference proteome</keyword>
<dbReference type="EMBL" id="CP036532">
    <property type="protein sequence ID" value="QBK29778.1"/>
    <property type="molecule type" value="Genomic_DNA"/>
</dbReference>
<accession>A0A4V1A3N9</accession>
<organism evidence="1 2">
    <name type="scientific">Roseitalea porphyridii</name>
    <dbReference type="NCBI Taxonomy" id="1852022"/>
    <lineage>
        <taxon>Bacteria</taxon>
        <taxon>Pseudomonadati</taxon>
        <taxon>Pseudomonadota</taxon>
        <taxon>Alphaproteobacteria</taxon>
        <taxon>Hyphomicrobiales</taxon>
        <taxon>Ahrensiaceae</taxon>
        <taxon>Roseitalea</taxon>
    </lineage>
</organism>
<dbReference type="Proteomes" id="UP000293719">
    <property type="component" value="Chromosome"/>
</dbReference>
<dbReference type="CDD" id="cd04659">
    <property type="entry name" value="Piwi_piwi-like_ProArk"/>
    <property type="match status" value="1"/>
</dbReference>